<dbReference type="OrthoDB" id="5296287at2759"/>
<keyword evidence="2" id="KW-0732">Signal</keyword>
<feature type="region of interest" description="Disordered" evidence="1">
    <location>
        <begin position="43"/>
        <end position="101"/>
    </location>
</feature>
<evidence type="ECO:0000256" key="1">
    <source>
        <dbReference type="SAM" id="MobiDB-lite"/>
    </source>
</evidence>
<evidence type="ECO:0000313" key="3">
    <source>
        <dbReference type="EMBL" id="RMY33135.1"/>
    </source>
</evidence>
<feature type="chain" id="PRO_5018314206" evidence="2">
    <location>
        <begin position="24"/>
        <end position="153"/>
    </location>
</feature>
<gene>
    <name evidence="3" type="ORF">D0865_14543</name>
</gene>
<feature type="compositionally biased region" description="Low complexity" evidence="1">
    <location>
        <begin position="57"/>
        <end position="67"/>
    </location>
</feature>
<dbReference type="AlphaFoldDB" id="A0A3M7B027"/>
<accession>A0A3M7B027</accession>
<evidence type="ECO:0000313" key="4">
    <source>
        <dbReference type="Proteomes" id="UP000270230"/>
    </source>
</evidence>
<organism evidence="3 4">
    <name type="scientific">Hortaea werneckii</name>
    <name type="common">Black yeast</name>
    <name type="synonym">Cladosporium werneckii</name>
    <dbReference type="NCBI Taxonomy" id="91943"/>
    <lineage>
        <taxon>Eukaryota</taxon>
        <taxon>Fungi</taxon>
        <taxon>Dikarya</taxon>
        <taxon>Ascomycota</taxon>
        <taxon>Pezizomycotina</taxon>
        <taxon>Dothideomycetes</taxon>
        <taxon>Dothideomycetidae</taxon>
        <taxon>Mycosphaerellales</taxon>
        <taxon>Teratosphaeriaceae</taxon>
        <taxon>Hortaea</taxon>
    </lineage>
</organism>
<comment type="caution">
    <text evidence="3">The sequence shown here is derived from an EMBL/GenBank/DDBJ whole genome shotgun (WGS) entry which is preliminary data.</text>
</comment>
<dbReference type="EMBL" id="QWIN01002112">
    <property type="protein sequence ID" value="RMY33135.1"/>
    <property type="molecule type" value="Genomic_DNA"/>
</dbReference>
<dbReference type="VEuPathDB" id="FungiDB:BTJ68_14259"/>
<name>A0A3M7B027_HORWE</name>
<protein>
    <submittedName>
        <fullName evidence="3">Uncharacterized protein</fullName>
    </submittedName>
</protein>
<feature type="compositionally biased region" description="Basic and acidic residues" evidence="1">
    <location>
        <begin position="43"/>
        <end position="56"/>
    </location>
</feature>
<proteinExistence type="predicted"/>
<sequence>MCGILFHASRLMILADSLPSSGGQPCVYCQDRAPRDCLYRVKNRDRPRKVTAEHRQSSPAQENASSSSRRETQNTDRPSSTNFKDHERDSNPFLQEELDRGLTAVHHPGMEDSTQLFYGPTSNFAFIQQIHRGVLLKAAEKQASNSSKQTNEG</sequence>
<reference evidence="3 4" key="1">
    <citation type="journal article" date="2018" name="BMC Genomics">
        <title>Genomic evidence for intraspecific hybridization in a clonal and extremely halotolerant yeast.</title>
        <authorList>
            <person name="Gostincar C."/>
            <person name="Stajich J.E."/>
            <person name="Zupancic J."/>
            <person name="Zalar P."/>
            <person name="Gunde-Cimerman N."/>
        </authorList>
    </citation>
    <scope>NUCLEOTIDE SEQUENCE [LARGE SCALE GENOMIC DNA]</scope>
    <source>
        <strain evidence="3 4">EXF-151</strain>
    </source>
</reference>
<evidence type="ECO:0000256" key="2">
    <source>
        <dbReference type="SAM" id="SignalP"/>
    </source>
</evidence>
<feature type="signal peptide" evidence="2">
    <location>
        <begin position="1"/>
        <end position="23"/>
    </location>
</feature>
<dbReference type="Proteomes" id="UP000270230">
    <property type="component" value="Unassembled WGS sequence"/>
</dbReference>